<dbReference type="GO" id="GO:0046872">
    <property type="term" value="F:metal ion binding"/>
    <property type="evidence" value="ECO:0007669"/>
    <property type="project" value="InterPro"/>
</dbReference>
<dbReference type="Proteomes" id="UP000316855">
    <property type="component" value="Chromosome"/>
</dbReference>
<gene>
    <name evidence="3" type="ORF">Pan161_45970</name>
</gene>
<dbReference type="Pfam" id="PF02655">
    <property type="entry name" value="ATP-grasp_3"/>
    <property type="match status" value="1"/>
</dbReference>
<dbReference type="InterPro" id="IPR024710">
    <property type="entry name" value="MfnD"/>
</dbReference>
<keyword evidence="4" id="KW-1185">Reference proteome</keyword>
<evidence type="ECO:0000313" key="4">
    <source>
        <dbReference type="Proteomes" id="UP000316855"/>
    </source>
</evidence>
<dbReference type="GO" id="GO:0005524">
    <property type="term" value="F:ATP binding"/>
    <property type="evidence" value="ECO:0007669"/>
    <property type="project" value="UniProtKB-UniRule"/>
</dbReference>
<dbReference type="SUPFAM" id="SSF56059">
    <property type="entry name" value="Glutathione synthetase ATP-binding domain-like"/>
    <property type="match status" value="1"/>
</dbReference>
<dbReference type="Gene3D" id="2.30.36.100">
    <property type="match status" value="1"/>
</dbReference>
<dbReference type="Gene3D" id="3.40.50.11770">
    <property type="match status" value="1"/>
</dbReference>
<dbReference type="InterPro" id="IPR040803">
    <property type="entry name" value="MfnD_preATP-grasp"/>
</dbReference>
<evidence type="ECO:0000259" key="2">
    <source>
        <dbReference type="PROSITE" id="PS50975"/>
    </source>
</evidence>
<feature type="domain" description="ATP-grasp" evidence="2">
    <location>
        <begin position="138"/>
        <end position="325"/>
    </location>
</feature>
<proteinExistence type="predicted"/>
<organism evidence="3 4">
    <name type="scientific">Gimesia algae</name>
    <dbReference type="NCBI Taxonomy" id="2527971"/>
    <lineage>
        <taxon>Bacteria</taxon>
        <taxon>Pseudomonadati</taxon>
        <taxon>Planctomycetota</taxon>
        <taxon>Planctomycetia</taxon>
        <taxon>Planctomycetales</taxon>
        <taxon>Planctomycetaceae</taxon>
        <taxon>Gimesia</taxon>
    </lineage>
</organism>
<dbReference type="InterPro" id="IPR003806">
    <property type="entry name" value="ATP-grasp_PylC-type"/>
</dbReference>
<dbReference type="KEGG" id="gax:Pan161_45970"/>
<dbReference type="PIRSF" id="PIRSF016766">
    <property type="entry name" value="UCP016766_ATPgrasp"/>
    <property type="match status" value="1"/>
</dbReference>
<dbReference type="OrthoDB" id="271331at2"/>
<accession>A0A517VIU3</accession>
<dbReference type="PROSITE" id="PS50975">
    <property type="entry name" value="ATP_GRASP"/>
    <property type="match status" value="1"/>
</dbReference>
<name>A0A517VIU3_9PLAN</name>
<dbReference type="EMBL" id="CP036343">
    <property type="protein sequence ID" value="QDT92926.1"/>
    <property type="molecule type" value="Genomic_DNA"/>
</dbReference>
<dbReference type="Gene3D" id="3.30.470.20">
    <property type="entry name" value="ATP-grasp fold, B domain"/>
    <property type="match status" value="1"/>
</dbReference>
<sequence>MNIFVTEYLCSGACELTEAESGLLEEGFAMLEAVITDLLALPHSRVMTGLQQTLSLTSPTLEEANRGERLQIFRANTPGEAGENFKAACRMADCVLIIAPEFEDLLFRRTQQAVDCGTTVIGSDLHTIRLTADKWQLYQLMQAHSIPVIPTQLLSEKLPRSMVSLPCLIKHRCGAGGLGLETFETEDDLQKRWNQLRSAEEQFLLQPFLTGRALSTVALIRAGHREFFPVGEQQISWELGFEYQGGIIPVEVDVSALQNIHDLLNRVCDLLPGLAGYVGFDILMPDDAPNEPVLVEINTRLTTSYTGYRRLTHDNLAARIIDTNAEFPHIEWNQGETVRFRTDGSSSLLPQS</sequence>
<dbReference type="InterPro" id="IPR011761">
    <property type="entry name" value="ATP-grasp"/>
</dbReference>
<keyword evidence="1" id="KW-0067">ATP-binding</keyword>
<dbReference type="AlphaFoldDB" id="A0A517VIU3"/>
<evidence type="ECO:0000313" key="3">
    <source>
        <dbReference type="EMBL" id="QDT92926.1"/>
    </source>
</evidence>
<evidence type="ECO:0000256" key="1">
    <source>
        <dbReference type="PROSITE-ProRule" id="PRU00409"/>
    </source>
</evidence>
<protein>
    <submittedName>
        <fullName evidence="3">Carbamoyl phosphate synthase-like protein</fullName>
    </submittedName>
</protein>
<keyword evidence="1" id="KW-0547">Nucleotide-binding</keyword>
<dbReference type="RefSeq" id="WP_145230954.1">
    <property type="nucleotide sequence ID" value="NZ_CP036343.1"/>
</dbReference>
<reference evidence="3 4" key="1">
    <citation type="submission" date="2019-02" db="EMBL/GenBank/DDBJ databases">
        <title>Deep-cultivation of Planctomycetes and their phenomic and genomic characterization uncovers novel biology.</title>
        <authorList>
            <person name="Wiegand S."/>
            <person name="Jogler M."/>
            <person name="Boedeker C."/>
            <person name="Pinto D."/>
            <person name="Vollmers J."/>
            <person name="Rivas-Marin E."/>
            <person name="Kohn T."/>
            <person name="Peeters S.H."/>
            <person name="Heuer A."/>
            <person name="Rast P."/>
            <person name="Oberbeckmann S."/>
            <person name="Bunk B."/>
            <person name="Jeske O."/>
            <person name="Meyerdierks A."/>
            <person name="Storesund J.E."/>
            <person name="Kallscheuer N."/>
            <person name="Luecker S."/>
            <person name="Lage O.M."/>
            <person name="Pohl T."/>
            <person name="Merkel B.J."/>
            <person name="Hornburger P."/>
            <person name="Mueller R.-W."/>
            <person name="Bruemmer F."/>
            <person name="Labrenz M."/>
            <person name="Spormann A.M."/>
            <person name="Op den Camp H."/>
            <person name="Overmann J."/>
            <person name="Amann R."/>
            <person name="Jetten M.S.M."/>
            <person name="Mascher T."/>
            <person name="Medema M.H."/>
            <person name="Devos D.P."/>
            <person name="Kaster A.-K."/>
            <person name="Ovreas L."/>
            <person name="Rohde M."/>
            <person name="Galperin M.Y."/>
            <person name="Jogler C."/>
        </authorList>
    </citation>
    <scope>NUCLEOTIDE SEQUENCE [LARGE SCALE GENOMIC DNA]</scope>
    <source>
        <strain evidence="3 4">Pan161</strain>
    </source>
</reference>
<dbReference type="Pfam" id="PF18301">
    <property type="entry name" value="preATP-grasp_3"/>
    <property type="match status" value="1"/>
</dbReference>